<sequence length="183" mass="21173">MISRVLILFFAIVVLVSCKEEVMPKPKAMLRLQYPEGNYNTFNTQKFEFLKNEIATVKQEKQSGLVLDYPMMKGSLYLTYKPINGNLNQLLTDAQRLSYEHVVKADNIVEQPFLNPEDGVYGMFYEVTGNAASQSQFYVTDSTNHFLTGSLYFYAKPNYDSIYPAAIYLQKDIRRVMESLKWK</sequence>
<dbReference type="Pfam" id="PF25593">
    <property type="entry name" value="GldD_lipo"/>
    <property type="match status" value="1"/>
</dbReference>
<keyword evidence="1" id="KW-0449">Lipoprotein</keyword>
<organism evidence="1 2">
    <name type="scientific">Croceivirga radicis</name>
    <dbReference type="NCBI Taxonomy" id="1929488"/>
    <lineage>
        <taxon>Bacteria</taxon>
        <taxon>Pseudomonadati</taxon>
        <taxon>Bacteroidota</taxon>
        <taxon>Flavobacteriia</taxon>
        <taxon>Flavobacteriales</taxon>
        <taxon>Flavobacteriaceae</taxon>
        <taxon>Croceivirga</taxon>
    </lineage>
</organism>
<dbReference type="NCBIfam" id="TIGR03512">
    <property type="entry name" value="GldD_lipo"/>
    <property type="match status" value="1"/>
</dbReference>
<evidence type="ECO:0000313" key="1">
    <source>
        <dbReference type="EMBL" id="OQD44464.1"/>
    </source>
</evidence>
<reference evidence="1 2" key="1">
    <citation type="submission" date="2016-12" db="EMBL/GenBank/DDBJ databases">
        <authorList>
            <person name="Song W.-J."/>
            <person name="Kurnit D.M."/>
        </authorList>
    </citation>
    <scope>NUCLEOTIDE SEQUENCE [LARGE SCALE GENOMIC DNA]</scope>
    <source>
        <strain evidence="1 2">HSG9</strain>
    </source>
</reference>
<evidence type="ECO:0000313" key="2">
    <source>
        <dbReference type="Proteomes" id="UP000191680"/>
    </source>
</evidence>
<dbReference type="PROSITE" id="PS51257">
    <property type="entry name" value="PROKAR_LIPOPROTEIN"/>
    <property type="match status" value="1"/>
</dbReference>
<keyword evidence="2" id="KW-1185">Reference proteome</keyword>
<dbReference type="EMBL" id="MTBC01000001">
    <property type="protein sequence ID" value="OQD44464.1"/>
    <property type="molecule type" value="Genomic_DNA"/>
</dbReference>
<dbReference type="RefSeq" id="WP_080317961.1">
    <property type="nucleotide sequence ID" value="NZ_MTBC01000001.1"/>
</dbReference>
<dbReference type="InterPro" id="IPR019850">
    <property type="entry name" value="GldD-like"/>
</dbReference>
<protein>
    <submittedName>
        <fullName evidence="1">Gliding motility lipoprotein GldD</fullName>
    </submittedName>
</protein>
<name>A0A1V6LWA0_9FLAO</name>
<gene>
    <name evidence="1" type="ORF">BUL40_02620</name>
</gene>
<dbReference type="Proteomes" id="UP000191680">
    <property type="component" value="Unassembled WGS sequence"/>
</dbReference>
<accession>A0A1V6LWA0</accession>
<proteinExistence type="predicted"/>
<comment type="caution">
    <text evidence="1">The sequence shown here is derived from an EMBL/GenBank/DDBJ whole genome shotgun (WGS) entry which is preliminary data.</text>
</comment>
<dbReference type="OrthoDB" id="679501at2"/>
<dbReference type="AlphaFoldDB" id="A0A1V6LWA0"/>